<protein>
    <recommendedName>
        <fullName evidence="6">Nucleosome assembly protein 1-like 1</fullName>
    </recommendedName>
</protein>
<sequence length="386" mass="43823">MADVLPETNISEEAEAALAQLSKDPKFQSILQKHLAASKGSTYEDLPITIKKRVRALKNIQLEVTRLEAKFYEEVQRIEAKYQALYQPLFDKREQILTGAYEPSPDETKWTLSEDEDEEDEEKPKPVTNGDDNGDDSAVKDKESLITNGTKESDTDSGKGVPGFWLTALRNIDVFNEYIMDHDEAILEHLTDIKLTYADERGLDFTLDFHFSDNEYFTNNVLTKKYTVSCEVSPDDPFGFEGPTITEVKGCKIDWKKGKNVTVKTVKKKQKNKGKGQSRVVTKTVPNESFFNFFSPPDPNTFDSMEETEAADLSMQLEGDMSRAEFIRDRLIPKAVLYFTGDLIDEEEGESMYDEDDDEDDSDPEADEYNASSDIQKAKPPECKQQ</sequence>
<reference evidence="4" key="2">
    <citation type="submission" date="2017-05" db="UniProtKB">
        <authorList>
            <consortium name="EnsemblMetazoa"/>
        </authorList>
    </citation>
    <scope>IDENTIFICATION</scope>
</reference>
<dbReference type="GO" id="GO:0005634">
    <property type="term" value="C:nucleus"/>
    <property type="evidence" value="ECO:0007669"/>
    <property type="project" value="InterPro"/>
</dbReference>
<evidence type="ECO:0000256" key="3">
    <source>
        <dbReference type="SAM" id="MobiDB-lite"/>
    </source>
</evidence>
<keyword evidence="5" id="KW-1185">Reference proteome</keyword>
<dbReference type="InterPro" id="IPR037231">
    <property type="entry name" value="NAP-like_sf"/>
</dbReference>
<dbReference type="SUPFAM" id="SSF143113">
    <property type="entry name" value="NAP-like"/>
    <property type="match status" value="1"/>
</dbReference>
<dbReference type="Proteomes" id="UP000007879">
    <property type="component" value="Unassembled WGS sequence"/>
</dbReference>
<feature type="compositionally biased region" description="Acidic residues" evidence="3">
    <location>
        <begin position="346"/>
        <end position="368"/>
    </location>
</feature>
<name>A0A1X7V4C2_AMPQE</name>
<dbReference type="AlphaFoldDB" id="A0A1X7V4C2"/>
<dbReference type="Gene3D" id="3.30.1120.90">
    <property type="entry name" value="Nucleosome assembly protein"/>
    <property type="match status" value="1"/>
</dbReference>
<proteinExistence type="inferred from homology"/>
<evidence type="ECO:0000313" key="5">
    <source>
        <dbReference type="Proteomes" id="UP000007879"/>
    </source>
</evidence>
<evidence type="ECO:0008006" key="6">
    <source>
        <dbReference type="Google" id="ProtNLM"/>
    </source>
</evidence>
<dbReference type="EnsemblMetazoa" id="Aqu2.1.35105_001">
    <property type="protein sequence ID" value="Aqu2.1.35105_001"/>
    <property type="gene ID" value="Aqu2.1.35105"/>
</dbReference>
<evidence type="ECO:0000256" key="2">
    <source>
        <dbReference type="RuleBase" id="RU003876"/>
    </source>
</evidence>
<feature type="region of interest" description="Disordered" evidence="3">
    <location>
        <begin position="346"/>
        <end position="386"/>
    </location>
</feature>
<feature type="region of interest" description="Disordered" evidence="3">
    <location>
        <begin position="98"/>
        <end position="158"/>
    </location>
</feature>
<dbReference type="STRING" id="400682.A0A1X7V4C2"/>
<dbReference type="EnsemblMetazoa" id="XM_003385578.3">
    <property type="protein sequence ID" value="XP_003385626.1"/>
    <property type="gene ID" value="LOC100636530"/>
</dbReference>
<dbReference type="Pfam" id="PF00956">
    <property type="entry name" value="NAP"/>
    <property type="match status" value="1"/>
</dbReference>
<dbReference type="InterPro" id="IPR002164">
    <property type="entry name" value="NAP_family"/>
</dbReference>
<dbReference type="OMA" id="AAECKQN"/>
<reference evidence="5" key="1">
    <citation type="journal article" date="2010" name="Nature">
        <title>The Amphimedon queenslandica genome and the evolution of animal complexity.</title>
        <authorList>
            <person name="Srivastava M."/>
            <person name="Simakov O."/>
            <person name="Chapman J."/>
            <person name="Fahey B."/>
            <person name="Gauthier M.E."/>
            <person name="Mitros T."/>
            <person name="Richards G.S."/>
            <person name="Conaco C."/>
            <person name="Dacre M."/>
            <person name="Hellsten U."/>
            <person name="Larroux C."/>
            <person name="Putnam N.H."/>
            <person name="Stanke M."/>
            <person name="Adamska M."/>
            <person name="Darling A."/>
            <person name="Degnan S.M."/>
            <person name="Oakley T.H."/>
            <person name="Plachetzki D.C."/>
            <person name="Zhai Y."/>
            <person name="Adamski M."/>
            <person name="Calcino A."/>
            <person name="Cummins S.F."/>
            <person name="Goodstein D.M."/>
            <person name="Harris C."/>
            <person name="Jackson D.J."/>
            <person name="Leys S.P."/>
            <person name="Shu S."/>
            <person name="Woodcroft B.J."/>
            <person name="Vervoort M."/>
            <person name="Kosik K.S."/>
            <person name="Manning G."/>
            <person name="Degnan B.M."/>
            <person name="Rokhsar D.S."/>
        </authorList>
    </citation>
    <scope>NUCLEOTIDE SEQUENCE [LARGE SCALE GENOMIC DNA]</scope>
</reference>
<feature type="compositionally biased region" description="Basic and acidic residues" evidence="3">
    <location>
        <begin position="376"/>
        <end position="386"/>
    </location>
</feature>
<organism evidence="4">
    <name type="scientific">Amphimedon queenslandica</name>
    <name type="common">Sponge</name>
    <dbReference type="NCBI Taxonomy" id="400682"/>
    <lineage>
        <taxon>Eukaryota</taxon>
        <taxon>Metazoa</taxon>
        <taxon>Porifera</taxon>
        <taxon>Demospongiae</taxon>
        <taxon>Heteroscleromorpha</taxon>
        <taxon>Haplosclerida</taxon>
        <taxon>Niphatidae</taxon>
        <taxon>Amphimedon</taxon>
    </lineage>
</organism>
<dbReference type="PANTHER" id="PTHR11875">
    <property type="entry name" value="TESTIS-SPECIFIC Y-ENCODED PROTEIN"/>
    <property type="match status" value="1"/>
</dbReference>
<comment type="similarity">
    <text evidence="1 2">Belongs to the nucleosome assembly protein (NAP) family.</text>
</comment>
<dbReference type="GO" id="GO:0006334">
    <property type="term" value="P:nucleosome assembly"/>
    <property type="evidence" value="ECO:0007669"/>
    <property type="project" value="InterPro"/>
</dbReference>
<dbReference type="OrthoDB" id="27325at2759"/>
<dbReference type="eggNOG" id="KOG1507">
    <property type="taxonomic scope" value="Eukaryota"/>
</dbReference>
<dbReference type="Gene3D" id="1.20.5.1500">
    <property type="match status" value="1"/>
</dbReference>
<dbReference type="FunFam" id="1.20.5.1500:FF:000001">
    <property type="entry name" value="Nucleosome assembly protein 1-like 1"/>
    <property type="match status" value="1"/>
</dbReference>
<gene>
    <name evidence="4" type="primary">100636530</name>
</gene>
<evidence type="ECO:0000313" key="4">
    <source>
        <dbReference type="EnsemblMetazoa" id="Aqu2.1.35105_001"/>
    </source>
</evidence>
<dbReference type="KEGG" id="aqu:100636530"/>
<accession>A0A1X7V4C2</accession>
<dbReference type="InParanoid" id="A0A1X7V4C2"/>
<dbReference type="FunCoup" id="A0A1X7V4C2">
    <property type="interactions" value="892"/>
</dbReference>
<evidence type="ECO:0000256" key="1">
    <source>
        <dbReference type="ARBA" id="ARBA00009947"/>
    </source>
</evidence>